<name>A0A9P6YL76_RHIOR</name>
<evidence type="ECO:0000256" key="2">
    <source>
        <dbReference type="SAM" id="MobiDB-lite"/>
    </source>
</evidence>
<reference evidence="4" key="1">
    <citation type="journal article" date="2020" name="Microb. Genom.">
        <title>Genetic diversity of clinical and environmental Mucorales isolates obtained from an investigation of mucormycosis cases among solid organ transplant recipients.</title>
        <authorList>
            <person name="Nguyen M.H."/>
            <person name="Kaul D."/>
            <person name="Muto C."/>
            <person name="Cheng S.J."/>
            <person name="Richter R.A."/>
            <person name="Bruno V.M."/>
            <person name="Liu G."/>
            <person name="Beyhan S."/>
            <person name="Sundermann A.J."/>
            <person name="Mounaud S."/>
            <person name="Pasculle A.W."/>
            <person name="Nierman W.C."/>
            <person name="Driscoll E."/>
            <person name="Cumbie R."/>
            <person name="Clancy C.J."/>
            <person name="Dupont C.L."/>
        </authorList>
    </citation>
    <scope>NUCLEOTIDE SEQUENCE</scope>
    <source>
        <strain evidence="4">GL16</strain>
    </source>
</reference>
<organism evidence="4 5">
    <name type="scientific">Rhizopus oryzae</name>
    <name type="common">Mucormycosis agent</name>
    <name type="synonym">Rhizopus arrhizus var. delemar</name>
    <dbReference type="NCBI Taxonomy" id="64495"/>
    <lineage>
        <taxon>Eukaryota</taxon>
        <taxon>Fungi</taxon>
        <taxon>Fungi incertae sedis</taxon>
        <taxon>Mucoromycota</taxon>
        <taxon>Mucoromycotina</taxon>
        <taxon>Mucoromycetes</taxon>
        <taxon>Mucorales</taxon>
        <taxon>Mucorineae</taxon>
        <taxon>Rhizopodaceae</taxon>
        <taxon>Rhizopus</taxon>
    </lineage>
</organism>
<proteinExistence type="predicted"/>
<evidence type="ECO:0000259" key="3">
    <source>
        <dbReference type="PROSITE" id="PS50003"/>
    </source>
</evidence>
<keyword evidence="1" id="KW-0597">Phosphoprotein</keyword>
<dbReference type="InterPro" id="IPR046868">
    <property type="entry name" value="BAR_4"/>
</dbReference>
<feature type="compositionally biased region" description="Low complexity" evidence="2">
    <location>
        <begin position="17"/>
        <end position="41"/>
    </location>
</feature>
<feature type="domain" description="PH" evidence="3">
    <location>
        <begin position="522"/>
        <end position="642"/>
    </location>
</feature>
<feature type="region of interest" description="Disordered" evidence="2">
    <location>
        <begin position="818"/>
        <end position="861"/>
    </location>
</feature>
<dbReference type="EMBL" id="JAANIT010000157">
    <property type="protein sequence ID" value="KAG1551284.1"/>
    <property type="molecule type" value="Genomic_DNA"/>
</dbReference>
<dbReference type="Pfam" id="PF20400">
    <property type="entry name" value="BAR_4"/>
    <property type="match status" value="1"/>
</dbReference>
<feature type="compositionally biased region" description="Polar residues" evidence="2">
    <location>
        <begin position="847"/>
        <end position="861"/>
    </location>
</feature>
<feature type="region of interest" description="Disordered" evidence="2">
    <location>
        <begin position="1"/>
        <end position="63"/>
    </location>
</feature>
<gene>
    <name evidence="4" type="ORF">G6F51_001946</name>
</gene>
<feature type="region of interest" description="Disordered" evidence="2">
    <location>
        <begin position="704"/>
        <end position="723"/>
    </location>
</feature>
<dbReference type="InterPro" id="IPR046869">
    <property type="entry name" value="SLM1/RGC1-like_PH"/>
</dbReference>
<feature type="compositionally biased region" description="Polar residues" evidence="2">
    <location>
        <begin position="706"/>
        <end position="721"/>
    </location>
</feature>
<dbReference type="Proteomes" id="UP000717996">
    <property type="component" value="Unassembled WGS sequence"/>
</dbReference>
<dbReference type="PANTHER" id="PTHR31941">
    <property type="entry name" value="CYTOSKELETAL SIGNALING PROTEIN SLM1"/>
    <property type="match status" value="1"/>
</dbReference>
<accession>A0A9P6YL76</accession>
<dbReference type="AlphaFoldDB" id="A0A9P6YL76"/>
<protein>
    <recommendedName>
        <fullName evidence="3">PH domain-containing protein</fullName>
    </recommendedName>
</protein>
<dbReference type="InterPro" id="IPR011993">
    <property type="entry name" value="PH-like_dom_sf"/>
</dbReference>
<dbReference type="InterPro" id="IPR001849">
    <property type="entry name" value="PH_domain"/>
</dbReference>
<comment type="caution">
    <text evidence="4">The sequence shown here is derived from an EMBL/GenBank/DDBJ whole genome shotgun (WGS) entry which is preliminary data.</text>
</comment>
<evidence type="ECO:0000256" key="1">
    <source>
        <dbReference type="ARBA" id="ARBA00022553"/>
    </source>
</evidence>
<evidence type="ECO:0000313" key="4">
    <source>
        <dbReference type="EMBL" id="KAG1551284.1"/>
    </source>
</evidence>
<evidence type="ECO:0000313" key="5">
    <source>
        <dbReference type="Proteomes" id="UP000717996"/>
    </source>
</evidence>
<dbReference type="PANTHER" id="PTHR31941:SF1">
    <property type="entry name" value="CYTOSKELETAL SIGNALING PROTEIN SLM1"/>
    <property type="match status" value="1"/>
</dbReference>
<dbReference type="PROSITE" id="PS50003">
    <property type="entry name" value="PH_DOMAIN"/>
    <property type="match status" value="1"/>
</dbReference>
<dbReference type="SUPFAM" id="SSF50729">
    <property type="entry name" value="PH domain-like"/>
    <property type="match status" value="1"/>
</dbReference>
<dbReference type="Pfam" id="PF20399">
    <property type="entry name" value="PH_20"/>
    <property type="match status" value="1"/>
</dbReference>
<dbReference type="Gene3D" id="2.30.29.30">
    <property type="entry name" value="Pleckstrin-homology domain (PH domain)/Phosphotyrosine-binding domain (PTB)"/>
    <property type="match status" value="1"/>
</dbReference>
<dbReference type="OrthoDB" id="2264563at2759"/>
<sequence length="934" mass="105523">MSDSMLPPRPTKSKLRTPSSERSSPSQSPTTSVAASSSSPSIIDNQDGYFPLQPPSLAEDKVENQPILAAPPVQSVAEQPKYKSRFTEHFDITDKSLIEDEFAEILLPQLSSLPSTPSVYQQKQKAEFIKESRSFSAIPSNSFNLNNTSQKKKNVLIKSFSTTTVNMVGIKNDSNVTPNLPYSSSFDSAANPHIAPSISTPIQTNMAATSPKIMDNSRFTFFADTPQATTVRSQSSFSDRSLSTSTSMTAIKLNRADVIIHRLENWYIFLKSITNWIEEVAKINQQSGRGYAQKANVCLDINVAQEATRENAQSNAIKTIHAQFKLLNTKLAAEQQELSKLLSHHYLPNLHKLRKECKEKIQALKADNTLSMEELYRRAEVTRGKMNFLDRCCKQADKMKGQVDMDPWLANLYVLRQLKREIDEENRLRLLMVPIQKDIKEFEARIIEIAKPTIMFCCKRLLPGVYGDDTKETLSTVINQIVPDHEWDLFFESHKKELVNEKYPVKDYTKINYPNKFNPLVMTLLKGKMERKSGVRKQFIERFYVLSQAGYLHQFTMDNKVSPEKTIYIPSTTIIPYMDLSNLVTDDLYQHYNEEEKLERSHTFEICKRGANVLQREKVSTFRTSTREELVAWCTQMMHISTTKSKFDQQNYPIDYSNSPQNSSLLVDNMESQVSGFSDSRISTNTATRVREPNMLSIDVAENTEFKANNPSSPTQSVWSNKSDESFNEPALLSRNGIRKLSFPFNPFKQYPNITFPVQEQMNIKANSSITANTNKVLVNNSKTSIYSADSKSDKNTDIENFSVDNTQDKYDSISISSSCTEKEQIMQPEESSQSDSMVSPLDEPSNAYQQPQNNGRKSPSIVSTVFDDAQSSLYFSSASSPPSPASSSHSSIISIPDLQLIEQEGAIAGTTNWSRNSNIEVYNSSLMLNLDHE</sequence>